<feature type="compositionally biased region" description="Basic and acidic residues" evidence="1">
    <location>
        <begin position="96"/>
        <end position="112"/>
    </location>
</feature>
<proteinExistence type="predicted"/>
<gene>
    <name evidence="2" type="ORF">WJX81_000821</name>
</gene>
<evidence type="ECO:0000313" key="3">
    <source>
        <dbReference type="Proteomes" id="UP001445335"/>
    </source>
</evidence>
<feature type="compositionally biased region" description="Basic residues" evidence="1">
    <location>
        <begin position="185"/>
        <end position="194"/>
    </location>
</feature>
<reference evidence="2 3" key="1">
    <citation type="journal article" date="2024" name="Nat. Commun.">
        <title>Phylogenomics reveals the evolutionary origins of lichenization in chlorophyte algae.</title>
        <authorList>
            <person name="Puginier C."/>
            <person name="Libourel C."/>
            <person name="Otte J."/>
            <person name="Skaloud P."/>
            <person name="Haon M."/>
            <person name="Grisel S."/>
            <person name="Petersen M."/>
            <person name="Berrin J.G."/>
            <person name="Delaux P.M."/>
            <person name="Dal Grande F."/>
            <person name="Keller J."/>
        </authorList>
    </citation>
    <scope>NUCLEOTIDE SEQUENCE [LARGE SCALE GENOMIC DNA]</scope>
    <source>
        <strain evidence="2 3">SAG 245.80</strain>
    </source>
</reference>
<feature type="region of interest" description="Disordered" evidence="1">
    <location>
        <begin position="84"/>
        <end position="283"/>
    </location>
</feature>
<accession>A0AAW1SKK5</accession>
<feature type="compositionally biased region" description="Polar residues" evidence="1">
    <location>
        <begin position="1"/>
        <end position="10"/>
    </location>
</feature>
<evidence type="ECO:0000256" key="1">
    <source>
        <dbReference type="SAM" id="MobiDB-lite"/>
    </source>
</evidence>
<name>A0AAW1SKK5_9CHLO</name>
<feature type="compositionally biased region" description="Low complexity" evidence="1">
    <location>
        <begin position="238"/>
        <end position="248"/>
    </location>
</feature>
<evidence type="ECO:0000313" key="2">
    <source>
        <dbReference type="EMBL" id="KAK9846277.1"/>
    </source>
</evidence>
<protein>
    <submittedName>
        <fullName evidence="2">Uncharacterized protein</fullName>
    </submittedName>
</protein>
<sequence>MTRFTRTQVPRQPGWLTRPTGFQGSLKPPLSPRCGLSDMAPVMTQETGGEPLYIITFKLPRKGWNAGAEAGAAHAGLNAGGEAGAAHALRASTPDAPEKRQAYPDPKEDPPVREAPGNRQAPSPATSDRVEEEATPAEAQLPQEMSPRPSEPMADAPTVVPSDCPALAAAFEAPTVSPNITGRARLPKTARRKAWLPTPPPSPPPPPLPPPPPPPQGVLRSLTANEANVPRPRHARSRAAASGAAAAGGRDEKARTGKTCEGAQAAPLHAPSGAATTAEEDLQTEARAAEDLRWREWWGMAAWQRHGCQLGHPMMD</sequence>
<dbReference type="Proteomes" id="UP001445335">
    <property type="component" value="Unassembled WGS sequence"/>
</dbReference>
<feature type="region of interest" description="Disordered" evidence="1">
    <location>
        <begin position="1"/>
        <end position="29"/>
    </location>
</feature>
<feature type="compositionally biased region" description="Pro residues" evidence="1">
    <location>
        <begin position="197"/>
        <end position="216"/>
    </location>
</feature>
<comment type="caution">
    <text evidence="2">The sequence shown here is derived from an EMBL/GenBank/DDBJ whole genome shotgun (WGS) entry which is preliminary data.</text>
</comment>
<keyword evidence="3" id="KW-1185">Reference proteome</keyword>
<dbReference type="AlphaFoldDB" id="A0AAW1SKK5"/>
<dbReference type="EMBL" id="JALJOU010000001">
    <property type="protein sequence ID" value="KAK9846277.1"/>
    <property type="molecule type" value="Genomic_DNA"/>
</dbReference>
<organism evidence="2 3">
    <name type="scientific">Elliptochloris bilobata</name>
    <dbReference type="NCBI Taxonomy" id="381761"/>
    <lineage>
        <taxon>Eukaryota</taxon>
        <taxon>Viridiplantae</taxon>
        <taxon>Chlorophyta</taxon>
        <taxon>core chlorophytes</taxon>
        <taxon>Trebouxiophyceae</taxon>
        <taxon>Trebouxiophyceae incertae sedis</taxon>
        <taxon>Elliptochloris clade</taxon>
        <taxon>Elliptochloris</taxon>
    </lineage>
</organism>